<organism evidence="2 3">
    <name type="scientific">Goekera deserti</name>
    <dbReference type="NCBI Taxonomy" id="2497753"/>
    <lineage>
        <taxon>Bacteria</taxon>
        <taxon>Bacillati</taxon>
        <taxon>Actinomycetota</taxon>
        <taxon>Actinomycetes</taxon>
        <taxon>Geodermatophilales</taxon>
        <taxon>Geodermatophilaceae</taxon>
        <taxon>Goekera</taxon>
    </lineage>
</organism>
<keyword evidence="1" id="KW-0812">Transmembrane</keyword>
<dbReference type="EMBL" id="JAAGWK010000020">
    <property type="protein sequence ID" value="NEL55056.1"/>
    <property type="molecule type" value="Genomic_DNA"/>
</dbReference>
<evidence type="ECO:0000313" key="2">
    <source>
        <dbReference type="EMBL" id="NEL55056.1"/>
    </source>
</evidence>
<dbReference type="RefSeq" id="WP_152729407.1">
    <property type="nucleotide sequence ID" value="NZ_JAABOZ010000003.1"/>
</dbReference>
<keyword evidence="1" id="KW-0472">Membrane</keyword>
<dbReference type="Proteomes" id="UP000470470">
    <property type="component" value="Unassembled WGS sequence"/>
</dbReference>
<keyword evidence="1" id="KW-1133">Transmembrane helix</keyword>
<sequence>MARRRRLWLTIPLYVLLIGVLVLDGWAAVFWMRVGGQLGMLVAGAAGVVILVIGVLLVTDARRQWLLGSRDRAHREFSERPAS</sequence>
<feature type="transmembrane region" description="Helical" evidence="1">
    <location>
        <begin position="38"/>
        <end position="58"/>
    </location>
</feature>
<protein>
    <submittedName>
        <fullName evidence="2">Uncharacterized protein</fullName>
    </submittedName>
</protein>
<proteinExistence type="predicted"/>
<evidence type="ECO:0000256" key="1">
    <source>
        <dbReference type="SAM" id="Phobius"/>
    </source>
</evidence>
<reference evidence="2 3" key="1">
    <citation type="submission" date="2020-02" db="EMBL/GenBank/DDBJ databases">
        <title>The whole genome sequence of CPCC 205119.</title>
        <authorList>
            <person name="Jiang Z."/>
        </authorList>
    </citation>
    <scope>NUCLEOTIDE SEQUENCE [LARGE SCALE GENOMIC DNA]</scope>
    <source>
        <strain evidence="2 3">CPCC 205119</strain>
    </source>
</reference>
<dbReference type="AlphaFoldDB" id="A0A7K3WF99"/>
<name>A0A7K3WF99_9ACTN</name>
<accession>A0A7K3WF99</accession>
<gene>
    <name evidence="2" type="ORF">G1H19_13735</name>
</gene>
<comment type="caution">
    <text evidence="2">The sequence shown here is derived from an EMBL/GenBank/DDBJ whole genome shotgun (WGS) entry which is preliminary data.</text>
</comment>
<keyword evidence="3" id="KW-1185">Reference proteome</keyword>
<feature type="transmembrane region" description="Helical" evidence="1">
    <location>
        <begin position="7"/>
        <end position="32"/>
    </location>
</feature>
<evidence type="ECO:0000313" key="3">
    <source>
        <dbReference type="Proteomes" id="UP000470470"/>
    </source>
</evidence>